<reference evidence="11 12" key="1">
    <citation type="submission" date="2023-08" db="EMBL/GenBank/DDBJ databases">
        <authorList>
            <person name="Sharma P."/>
            <person name="Verma V."/>
            <person name="Mohan M.K."/>
            <person name="Dubey A.K."/>
        </authorList>
    </citation>
    <scope>NUCLEOTIDE SEQUENCE [LARGE SCALE GENOMIC DNA]</scope>
    <source>
        <strain evidence="11 12">ADP4</strain>
    </source>
</reference>
<proteinExistence type="inferred from homology"/>
<evidence type="ECO:0000256" key="2">
    <source>
        <dbReference type="ARBA" id="ARBA00022578"/>
    </source>
</evidence>
<dbReference type="Pfam" id="PF07282">
    <property type="entry name" value="Cas12f1-like_TNB"/>
    <property type="match status" value="1"/>
</dbReference>
<feature type="domain" description="Cas12f1-like TNB" evidence="9">
    <location>
        <begin position="377"/>
        <end position="443"/>
    </location>
</feature>
<evidence type="ECO:0000259" key="10">
    <source>
        <dbReference type="Pfam" id="PF12323"/>
    </source>
</evidence>
<keyword evidence="12" id="KW-1185">Reference proteome</keyword>
<feature type="domain" description="Transposase putative helix-turn-helix" evidence="10">
    <location>
        <begin position="7"/>
        <end position="47"/>
    </location>
</feature>
<dbReference type="InterPro" id="IPR021027">
    <property type="entry name" value="Transposase_put_HTH"/>
</dbReference>
<evidence type="ECO:0000256" key="6">
    <source>
        <dbReference type="ARBA" id="ARBA00023172"/>
    </source>
</evidence>
<organism evidence="11 12">
    <name type="scientific">Streptomyces chrestomyceticus</name>
    <dbReference type="NCBI Taxonomy" id="68185"/>
    <lineage>
        <taxon>Bacteria</taxon>
        <taxon>Bacillati</taxon>
        <taxon>Actinomycetota</taxon>
        <taxon>Actinomycetes</taxon>
        <taxon>Kitasatosporales</taxon>
        <taxon>Streptomycetaceae</taxon>
        <taxon>Streptomyces</taxon>
    </lineage>
</organism>
<sequence>MQQEVFKAFRFTLDPRPAQVEVLLRHAGAARWAFNHALGMKVAAHKEWRSQVQALVDQGVPEVEARRQVKVPVPSKPRIQKHLNLIKGDSRKGGLPEGALGPERPCPWWHEVNTHAFQSAFIDADRAWQNWLGSLAGKRAGRAVGYPRFKKKGRCRDAFRLHHDVKRPGIRPVGYRRLRLPMVGEVRLHDSAKRLVRLLDRGCAQVQSVTVSRGGHRWYASVLCKVVVELPGKPTKAQVRRGTVGVDLGVKYLAALPQPLDAEVPESRFVDNPRHLVRAEKQLVKAQKSLSRTQKGSARRQKARHRVGRLHHEVAVRRTTVLHAMTKQLATRFATVAVEDLHVAGMTRSARGTVEAPGKRVRQKAGLNRAILDAAPGEVRRQLTYKTRWYGSKLAVLDRWLPSSKTCSACGWQNPRLTLSDRTFHCGGCGLSTDRDENAARNIARHAVVADDSPVAPGRGETQNARGAPNPAGLKARRQGASKREGTGLLARAPRIARTRESMMKIEPSRA</sequence>
<dbReference type="GO" id="GO:0004519">
    <property type="term" value="F:endonuclease activity"/>
    <property type="evidence" value="ECO:0007669"/>
    <property type="project" value="UniProtKB-KW"/>
</dbReference>
<dbReference type="EMBL" id="JAVFKM010000020">
    <property type="protein sequence ID" value="MEF3117563.1"/>
    <property type="molecule type" value="Genomic_DNA"/>
</dbReference>
<evidence type="ECO:0000256" key="4">
    <source>
        <dbReference type="ARBA" id="ARBA00022833"/>
    </source>
</evidence>
<evidence type="ECO:0000259" key="8">
    <source>
        <dbReference type="Pfam" id="PF01385"/>
    </source>
</evidence>
<evidence type="ECO:0000256" key="7">
    <source>
        <dbReference type="SAM" id="MobiDB-lite"/>
    </source>
</evidence>
<feature type="region of interest" description="Disordered" evidence="7">
    <location>
        <begin position="287"/>
        <end position="307"/>
    </location>
</feature>
<dbReference type="Pfam" id="PF12323">
    <property type="entry name" value="HTH_OrfB_IS605"/>
    <property type="match status" value="1"/>
</dbReference>
<dbReference type="InterPro" id="IPR001959">
    <property type="entry name" value="Transposase"/>
</dbReference>
<comment type="caution">
    <text evidence="11">The sequence shown here is derived from an EMBL/GenBank/DDBJ whole genome shotgun (WGS) entry which is preliminary data.</text>
</comment>
<dbReference type="Proteomes" id="UP001348265">
    <property type="component" value="Unassembled WGS sequence"/>
</dbReference>
<feature type="region of interest" description="Disordered" evidence="7">
    <location>
        <begin position="452"/>
        <end position="491"/>
    </location>
</feature>
<keyword evidence="5" id="KW-0238">DNA-binding</keyword>
<dbReference type="Pfam" id="PF01385">
    <property type="entry name" value="OrfB_IS605"/>
    <property type="match status" value="1"/>
</dbReference>
<evidence type="ECO:0000313" key="11">
    <source>
        <dbReference type="EMBL" id="MEF3117563.1"/>
    </source>
</evidence>
<keyword evidence="3" id="KW-0479">Metal-binding</keyword>
<evidence type="ECO:0000256" key="1">
    <source>
        <dbReference type="ARBA" id="ARBA00008761"/>
    </source>
</evidence>
<evidence type="ECO:0000313" key="12">
    <source>
        <dbReference type="Proteomes" id="UP001348265"/>
    </source>
</evidence>
<evidence type="ECO:0000259" key="9">
    <source>
        <dbReference type="Pfam" id="PF07282"/>
    </source>
</evidence>
<accession>A0ABU7X3Q2</accession>
<feature type="compositionally biased region" description="Basic residues" evidence="7">
    <location>
        <begin position="297"/>
        <end position="307"/>
    </location>
</feature>
<keyword evidence="11" id="KW-0255">Endonuclease</keyword>
<keyword evidence="6" id="KW-0233">DNA recombination</keyword>
<comment type="similarity">
    <text evidence="1">In the C-terminal section; belongs to the transposase 35 family.</text>
</comment>
<name>A0ABU7X3Q2_9ACTN</name>
<feature type="domain" description="Probable transposase IS891/IS1136/IS1341" evidence="8">
    <location>
        <begin position="235"/>
        <end position="349"/>
    </location>
</feature>
<dbReference type="InterPro" id="IPR010095">
    <property type="entry name" value="Cas12f1-like_TNB"/>
</dbReference>
<keyword evidence="4" id="KW-0862">Zinc</keyword>
<dbReference type="NCBIfam" id="NF040570">
    <property type="entry name" value="guided_TnpB"/>
    <property type="match status" value="1"/>
</dbReference>
<keyword evidence="11" id="KW-0540">Nuclease</keyword>
<dbReference type="RefSeq" id="WP_331788937.1">
    <property type="nucleotide sequence ID" value="NZ_JAVFKM010000020.1"/>
</dbReference>
<keyword evidence="11" id="KW-0378">Hydrolase</keyword>
<evidence type="ECO:0000256" key="3">
    <source>
        <dbReference type="ARBA" id="ARBA00022723"/>
    </source>
</evidence>
<protein>
    <submittedName>
        <fullName evidence="11">RNA-guided endonuclease TnpB family protein</fullName>
    </submittedName>
</protein>
<gene>
    <name evidence="11" type="ORF">RB636_30770</name>
</gene>
<keyword evidence="2" id="KW-0815">Transposition</keyword>
<evidence type="ECO:0000256" key="5">
    <source>
        <dbReference type="ARBA" id="ARBA00023125"/>
    </source>
</evidence>